<evidence type="ECO:0000313" key="1">
    <source>
        <dbReference type="EMBL" id="MCE0744805.1"/>
    </source>
</evidence>
<sequence>MLFDGSDLAVHHTPGETPYLLVVFGPAGVTNTATHDYFGRAVSEKKRIETIGFAAKIDNWYMTPEVDEAIAIIQPILDRFEKIIVLGMSMGAHTAIKKARRLRAHAVLAMSPKFSLDPEECNVPQRYLDENFRPHMRGMGIKPEDECRNIIVAWDPAESTDEEHAQLILTALPSATPVRMFYAGHLVCVSIAGSDTMKSVIDTLAEDTPAATATLLSPEQYRLPVTSVCPQASAALLSHDRFATD</sequence>
<dbReference type="Gene3D" id="3.40.50.1820">
    <property type="entry name" value="alpha/beta hydrolase"/>
    <property type="match status" value="1"/>
</dbReference>
<proteinExistence type="predicted"/>
<keyword evidence="2" id="KW-1185">Reference proteome</keyword>
<protein>
    <recommendedName>
        <fullName evidence="3">AB hydrolase-1 domain-containing protein</fullName>
    </recommendedName>
</protein>
<comment type="caution">
    <text evidence="1">The sequence shown here is derived from an EMBL/GenBank/DDBJ whole genome shotgun (WGS) entry which is preliminary data.</text>
</comment>
<name>A0ABS8VUZ8_9PROT</name>
<reference evidence="1 2" key="1">
    <citation type="submission" date="2021-12" db="EMBL/GenBank/DDBJ databases">
        <title>Genome sequence of Acetobacter sicerae DmPark20a_162.</title>
        <authorList>
            <person name="Chaston J.M."/>
        </authorList>
    </citation>
    <scope>NUCLEOTIDE SEQUENCE [LARGE SCALE GENOMIC DNA]</scope>
    <source>
        <strain evidence="1 2">DmPark20a_162</strain>
    </source>
</reference>
<accession>A0ABS8VUZ8</accession>
<dbReference type="RefSeq" id="WP_232878582.1">
    <property type="nucleotide sequence ID" value="NZ_JAJSOJ010000046.1"/>
</dbReference>
<dbReference type="SUPFAM" id="SSF53474">
    <property type="entry name" value="alpha/beta-Hydrolases"/>
    <property type="match status" value="1"/>
</dbReference>
<dbReference type="Proteomes" id="UP001521074">
    <property type="component" value="Unassembled WGS sequence"/>
</dbReference>
<evidence type="ECO:0008006" key="3">
    <source>
        <dbReference type="Google" id="ProtNLM"/>
    </source>
</evidence>
<gene>
    <name evidence="1" type="ORF">LWC05_13035</name>
</gene>
<dbReference type="InterPro" id="IPR029058">
    <property type="entry name" value="AB_hydrolase_fold"/>
</dbReference>
<dbReference type="EMBL" id="JAJSOJ010000046">
    <property type="protein sequence ID" value="MCE0744805.1"/>
    <property type="molecule type" value="Genomic_DNA"/>
</dbReference>
<evidence type="ECO:0000313" key="2">
    <source>
        <dbReference type="Proteomes" id="UP001521074"/>
    </source>
</evidence>
<organism evidence="1 2">
    <name type="scientific">Acetobacter sicerae</name>
    <dbReference type="NCBI Taxonomy" id="85325"/>
    <lineage>
        <taxon>Bacteria</taxon>
        <taxon>Pseudomonadati</taxon>
        <taxon>Pseudomonadota</taxon>
        <taxon>Alphaproteobacteria</taxon>
        <taxon>Acetobacterales</taxon>
        <taxon>Acetobacteraceae</taxon>
        <taxon>Acetobacter</taxon>
    </lineage>
</organism>